<name>A0AA38F5H5_TAXCH</name>
<feature type="non-terminal residue" evidence="2">
    <location>
        <position position="76"/>
    </location>
</feature>
<evidence type="ECO:0000259" key="1">
    <source>
        <dbReference type="Pfam" id="PF03732"/>
    </source>
</evidence>
<reference evidence="2 3" key="1">
    <citation type="journal article" date="2021" name="Nat. Plants">
        <title>The Taxus genome provides insights into paclitaxel biosynthesis.</title>
        <authorList>
            <person name="Xiong X."/>
            <person name="Gou J."/>
            <person name="Liao Q."/>
            <person name="Li Y."/>
            <person name="Zhou Q."/>
            <person name="Bi G."/>
            <person name="Li C."/>
            <person name="Du R."/>
            <person name="Wang X."/>
            <person name="Sun T."/>
            <person name="Guo L."/>
            <person name="Liang H."/>
            <person name="Lu P."/>
            <person name="Wu Y."/>
            <person name="Zhang Z."/>
            <person name="Ro D.K."/>
            <person name="Shang Y."/>
            <person name="Huang S."/>
            <person name="Yan J."/>
        </authorList>
    </citation>
    <scope>NUCLEOTIDE SEQUENCE [LARGE SCALE GENOMIC DNA]</scope>
    <source>
        <strain evidence="2">Ta-2019</strain>
    </source>
</reference>
<dbReference type="Proteomes" id="UP000824469">
    <property type="component" value="Unassembled WGS sequence"/>
</dbReference>
<feature type="domain" description="Retrotransposon gag" evidence="1">
    <location>
        <begin position="5"/>
        <end position="47"/>
    </location>
</feature>
<comment type="caution">
    <text evidence="2">The sequence shown here is derived from an EMBL/GenBank/DDBJ whole genome shotgun (WGS) entry which is preliminary data.</text>
</comment>
<protein>
    <recommendedName>
        <fullName evidence="1">Retrotransposon gag domain-containing protein</fullName>
    </recommendedName>
</protein>
<gene>
    <name evidence="2" type="ORF">KI387_041687</name>
</gene>
<proteinExistence type="predicted"/>
<dbReference type="InterPro" id="IPR005162">
    <property type="entry name" value="Retrotrans_gag_dom"/>
</dbReference>
<feature type="non-terminal residue" evidence="2">
    <location>
        <position position="1"/>
    </location>
</feature>
<organism evidence="2 3">
    <name type="scientific">Taxus chinensis</name>
    <name type="common">Chinese yew</name>
    <name type="synonym">Taxus wallichiana var. chinensis</name>
    <dbReference type="NCBI Taxonomy" id="29808"/>
    <lineage>
        <taxon>Eukaryota</taxon>
        <taxon>Viridiplantae</taxon>
        <taxon>Streptophyta</taxon>
        <taxon>Embryophyta</taxon>
        <taxon>Tracheophyta</taxon>
        <taxon>Spermatophyta</taxon>
        <taxon>Pinopsida</taxon>
        <taxon>Pinidae</taxon>
        <taxon>Conifers II</taxon>
        <taxon>Cupressales</taxon>
        <taxon>Taxaceae</taxon>
        <taxon>Taxus</taxon>
    </lineage>
</organism>
<sequence length="76" mass="9009">NYFSQMAKLRQTSSVKDYIQQFQNLSLRLNDISEDHLNDLFLDGLKDNIQHDVRLLNQGLISKSMIIVRRVEERDM</sequence>
<dbReference type="EMBL" id="JAHRHJ020001682">
    <property type="protein sequence ID" value="KAH9293109.1"/>
    <property type="molecule type" value="Genomic_DNA"/>
</dbReference>
<dbReference type="Pfam" id="PF03732">
    <property type="entry name" value="Retrotrans_gag"/>
    <property type="match status" value="1"/>
</dbReference>
<evidence type="ECO:0000313" key="2">
    <source>
        <dbReference type="EMBL" id="KAH9293109.1"/>
    </source>
</evidence>
<dbReference type="AlphaFoldDB" id="A0AA38F5H5"/>
<accession>A0AA38F5H5</accession>
<keyword evidence="3" id="KW-1185">Reference proteome</keyword>
<evidence type="ECO:0000313" key="3">
    <source>
        <dbReference type="Proteomes" id="UP000824469"/>
    </source>
</evidence>